<gene>
    <name evidence="2" type="ORF">PY092_07445</name>
</gene>
<keyword evidence="1" id="KW-0732">Signal</keyword>
<dbReference type="EMBL" id="JARFVB010000003">
    <property type="protein sequence ID" value="MDF0715976.1"/>
    <property type="molecule type" value="Genomic_DNA"/>
</dbReference>
<dbReference type="RefSeq" id="WP_275615221.1">
    <property type="nucleotide sequence ID" value="NZ_JARFVB010000003.1"/>
</dbReference>
<feature type="chain" id="PRO_5046862636" evidence="1">
    <location>
        <begin position="27"/>
        <end position="147"/>
    </location>
</feature>
<protein>
    <submittedName>
        <fullName evidence="2">DUF6515 family protein</fullName>
    </submittedName>
</protein>
<evidence type="ECO:0000313" key="2">
    <source>
        <dbReference type="EMBL" id="MDF0715976.1"/>
    </source>
</evidence>
<dbReference type="Proteomes" id="UP001221366">
    <property type="component" value="Unassembled WGS sequence"/>
</dbReference>
<evidence type="ECO:0000313" key="3">
    <source>
        <dbReference type="Proteomes" id="UP001221366"/>
    </source>
</evidence>
<dbReference type="InterPro" id="IPR045398">
    <property type="entry name" value="DUF6515"/>
</dbReference>
<accession>A0ABT5XXR4</accession>
<sequence>MKRNFSTPKLLVAALLFFATMYQVSAQVVVRRPVAVVRRPVPVVRPYARPVVYPVVVAPVPLPRYYVPVYYAGNPYYYSNGVFYVKVENSEGYKVVLPPVGTIVPSLPNGAKETVIDGKIYYEYEDVIYKSVVIEETVKYEVVGYTK</sequence>
<proteinExistence type="predicted"/>
<comment type="caution">
    <text evidence="2">The sequence shown here is derived from an EMBL/GenBank/DDBJ whole genome shotgun (WGS) entry which is preliminary data.</text>
</comment>
<evidence type="ECO:0000256" key="1">
    <source>
        <dbReference type="SAM" id="SignalP"/>
    </source>
</evidence>
<keyword evidence="3" id="KW-1185">Reference proteome</keyword>
<reference evidence="2 3" key="1">
    <citation type="submission" date="2023-03" db="EMBL/GenBank/DDBJ databases">
        <title>Muricauda XX sp. nov. and Muricauda XXX sp. nov., two novel species isolated from Okinawa Trough.</title>
        <authorList>
            <person name="Cao W."/>
            <person name="Deng X."/>
        </authorList>
    </citation>
    <scope>NUCLEOTIDE SEQUENCE [LARGE SCALE GENOMIC DNA]</scope>
    <source>
        <strain evidence="2 3">334s03</strain>
    </source>
</reference>
<name>A0ABT5XXR4_9FLAO</name>
<feature type="signal peptide" evidence="1">
    <location>
        <begin position="1"/>
        <end position="26"/>
    </location>
</feature>
<organism evidence="2 3">
    <name type="scientific">Flagellimonas yonaguniensis</name>
    <dbReference type="NCBI Taxonomy" id="3031325"/>
    <lineage>
        <taxon>Bacteria</taxon>
        <taxon>Pseudomonadati</taxon>
        <taxon>Bacteroidota</taxon>
        <taxon>Flavobacteriia</taxon>
        <taxon>Flavobacteriales</taxon>
        <taxon>Flavobacteriaceae</taxon>
        <taxon>Flagellimonas</taxon>
    </lineage>
</organism>
<dbReference type="Pfam" id="PF20125">
    <property type="entry name" value="DUF6515"/>
    <property type="match status" value="1"/>
</dbReference>